<accession>A0ABD4RHQ3</accession>
<feature type="domain" description="IrrE N-terminal-like" evidence="1">
    <location>
        <begin position="14"/>
        <end position="120"/>
    </location>
</feature>
<dbReference type="RefSeq" id="WP_021876070.1">
    <property type="nucleotide sequence ID" value="NZ_CP018624.1"/>
</dbReference>
<evidence type="ECO:0000313" key="2">
    <source>
        <dbReference type="EMBL" id="MBX7290818.1"/>
    </source>
</evidence>
<proteinExistence type="predicted"/>
<dbReference type="InterPro" id="IPR010359">
    <property type="entry name" value="IrrE_HExxH"/>
</dbReference>
<evidence type="ECO:0000313" key="3">
    <source>
        <dbReference type="Proteomes" id="UP000775179"/>
    </source>
</evidence>
<dbReference type="Pfam" id="PF06114">
    <property type="entry name" value="Peptidase_M78"/>
    <property type="match status" value="1"/>
</dbReference>
<dbReference type="KEGG" id="cchv:BTM20_09365"/>
<dbReference type="Proteomes" id="UP000775179">
    <property type="component" value="Unassembled WGS sequence"/>
</dbReference>
<protein>
    <submittedName>
        <fullName evidence="2">ImmA/IrrE family metallo-endopeptidase</fullName>
    </submittedName>
</protein>
<gene>
    <name evidence="2" type="ORF">K4H94_07155</name>
</gene>
<dbReference type="GeneID" id="66302077"/>
<dbReference type="AlphaFoldDB" id="A0ABD4RHQ3"/>
<sequence>MTYEELLTEALENDIDIVEFSLKGQGKGYYCDNIIIIDSNIHTNTEKKCILAEELGHHFKNYSNIIKKSTNSLKQENLARRWGHAKLISIFSLLDAFNNGITSRFELAKYLDVTEEFLQESIETMKAKYGTHLELDNYIIYFEPYFGVLRIN</sequence>
<name>A0ABD4RHQ3_9CLOT</name>
<reference evidence="2 3" key="1">
    <citation type="submission" date="2021-08" db="EMBL/GenBank/DDBJ databases">
        <title>Genome sequence analysis of Clostridium chauvoei strains of European origin and evaluation of typing options for outbreak investigations.</title>
        <authorList>
            <person name="Abdel-Glil M."/>
            <person name="Thomas P."/>
            <person name="Seyboldt C."/>
        </authorList>
    </citation>
    <scope>NUCLEOTIDE SEQUENCE [LARGE SCALE GENOMIC DNA]</scope>
    <source>
        <strain evidence="2 3">S0260-09</strain>
    </source>
</reference>
<dbReference type="EMBL" id="JAIFTX010000013">
    <property type="protein sequence ID" value="MBX7290818.1"/>
    <property type="molecule type" value="Genomic_DNA"/>
</dbReference>
<comment type="caution">
    <text evidence="2">The sequence shown here is derived from an EMBL/GenBank/DDBJ whole genome shotgun (WGS) entry which is preliminary data.</text>
</comment>
<organism evidence="2 3">
    <name type="scientific">Clostridium chauvoei</name>
    <dbReference type="NCBI Taxonomy" id="46867"/>
    <lineage>
        <taxon>Bacteria</taxon>
        <taxon>Bacillati</taxon>
        <taxon>Bacillota</taxon>
        <taxon>Clostridia</taxon>
        <taxon>Eubacteriales</taxon>
        <taxon>Clostridiaceae</taxon>
        <taxon>Clostridium</taxon>
    </lineage>
</organism>
<evidence type="ECO:0000259" key="1">
    <source>
        <dbReference type="Pfam" id="PF06114"/>
    </source>
</evidence>